<dbReference type="Gene3D" id="3.30.2350.10">
    <property type="entry name" value="Pseudouridine synthase"/>
    <property type="match status" value="1"/>
</dbReference>
<reference evidence="4 5" key="1">
    <citation type="submission" date="2017-03" db="EMBL/GenBank/DDBJ databases">
        <title>WGS assembly of Porphyra umbilicalis.</title>
        <authorList>
            <person name="Brawley S.H."/>
            <person name="Blouin N.A."/>
            <person name="Ficko-Blean E."/>
            <person name="Wheeler G.L."/>
            <person name="Lohr M."/>
            <person name="Goodson H.V."/>
            <person name="Jenkins J.W."/>
            <person name="Blaby-Haas C.E."/>
            <person name="Helliwell K.E."/>
            <person name="Chan C."/>
            <person name="Marriage T."/>
            <person name="Bhattacharya D."/>
            <person name="Klein A.S."/>
            <person name="Badis Y."/>
            <person name="Brodie J."/>
            <person name="Cao Y."/>
            <person name="Collen J."/>
            <person name="Dittami S.M."/>
            <person name="Gachon C.M."/>
            <person name="Green B.R."/>
            <person name="Karpowicz S."/>
            <person name="Kim J.W."/>
            <person name="Kudahl U."/>
            <person name="Lin S."/>
            <person name="Michel G."/>
            <person name="Mittag M."/>
            <person name="Olson B.J."/>
            <person name="Pangilinan J."/>
            <person name="Peng Y."/>
            <person name="Qiu H."/>
            <person name="Shu S."/>
            <person name="Singer J.T."/>
            <person name="Smith A.G."/>
            <person name="Sprecher B.N."/>
            <person name="Wagner V."/>
            <person name="Wang W."/>
            <person name="Wang Z.-Y."/>
            <person name="Yan J."/>
            <person name="Yarish C."/>
            <person name="Zoeuner-Riek S."/>
            <person name="Zhuang Y."/>
            <person name="Zou Y."/>
            <person name="Lindquist E.A."/>
            <person name="Grimwood J."/>
            <person name="Barry K."/>
            <person name="Rokhsar D.S."/>
            <person name="Schmutz J."/>
            <person name="Stiller J.W."/>
            <person name="Grossman A.R."/>
            <person name="Prochnik S.E."/>
        </authorList>
    </citation>
    <scope>NUCLEOTIDE SEQUENCE [LARGE SCALE GENOMIC DNA]</scope>
    <source>
        <strain evidence="4">4086291</strain>
    </source>
</reference>
<organism evidence="4 5">
    <name type="scientific">Porphyra umbilicalis</name>
    <name type="common">Purple laver</name>
    <name type="synonym">Red alga</name>
    <dbReference type="NCBI Taxonomy" id="2786"/>
    <lineage>
        <taxon>Eukaryota</taxon>
        <taxon>Rhodophyta</taxon>
        <taxon>Bangiophyceae</taxon>
        <taxon>Bangiales</taxon>
        <taxon>Bangiaceae</taxon>
        <taxon>Porphyra</taxon>
    </lineage>
</organism>
<feature type="compositionally biased region" description="Low complexity" evidence="2">
    <location>
        <begin position="297"/>
        <end position="306"/>
    </location>
</feature>
<feature type="compositionally biased region" description="Gly residues" evidence="2">
    <location>
        <begin position="323"/>
        <end position="342"/>
    </location>
</feature>
<feature type="compositionally biased region" description="Gly residues" evidence="2">
    <location>
        <begin position="247"/>
        <end position="259"/>
    </location>
</feature>
<evidence type="ECO:0000259" key="3">
    <source>
        <dbReference type="Pfam" id="PF00849"/>
    </source>
</evidence>
<comment type="similarity">
    <text evidence="1">Belongs to the pseudouridine synthase RluA family.</text>
</comment>
<feature type="region of interest" description="Disordered" evidence="2">
    <location>
        <begin position="1"/>
        <end position="108"/>
    </location>
</feature>
<feature type="region of interest" description="Disordered" evidence="2">
    <location>
        <begin position="216"/>
        <end position="362"/>
    </location>
</feature>
<feature type="compositionally biased region" description="Basic residues" evidence="2">
    <location>
        <begin position="345"/>
        <end position="354"/>
    </location>
</feature>
<evidence type="ECO:0000256" key="1">
    <source>
        <dbReference type="ARBA" id="ARBA00010876"/>
    </source>
</evidence>
<dbReference type="PANTHER" id="PTHR21600:SF87">
    <property type="entry name" value="RNA PSEUDOURIDYLATE SYNTHASE DOMAIN-CONTAINING PROTEIN 1"/>
    <property type="match status" value="1"/>
</dbReference>
<feature type="compositionally biased region" description="Low complexity" evidence="2">
    <location>
        <begin position="45"/>
        <end position="64"/>
    </location>
</feature>
<feature type="compositionally biased region" description="Basic residues" evidence="2">
    <location>
        <begin position="228"/>
        <end position="246"/>
    </location>
</feature>
<dbReference type="AlphaFoldDB" id="A0A1X6P7W3"/>
<dbReference type="Proteomes" id="UP000218209">
    <property type="component" value="Unassembled WGS sequence"/>
</dbReference>
<feature type="compositionally biased region" description="Basic residues" evidence="2">
    <location>
        <begin position="286"/>
        <end position="296"/>
    </location>
</feature>
<gene>
    <name evidence="4" type="ORF">BU14_0167s0013</name>
</gene>
<dbReference type="GO" id="GO:0009982">
    <property type="term" value="F:pseudouridine synthase activity"/>
    <property type="evidence" value="ECO:0007669"/>
    <property type="project" value="InterPro"/>
</dbReference>
<dbReference type="GO" id="GO:0000455">
    <property type="term" value="P:enzyme-directed rRNA pseudouridine synthesis"/>
    <property type="evidence" value="ECO:0007669"/>
    <property type="project" value="TreeGrafter"/>
</dbReference>
<dbReference type="Pfam" id="PF00849">
    <property type="entry name" value="PseudoU_synth_2"/>
    <property type="match status" value="1"/>
</dbReference>
<feature type="compositionally biased region" description="Low complexity" evidence="2">
    <location>
        <begin position="87"/>
        <end position="97"/>
    </location>
</feature>
<dbReference type="InterPro" id="IPR050188">
    <property type="entry name" value="RluA_PseudoU_synthase"/>
</dbReference>
<protein>
    <recommendedName>
        <fullName evidence="3">Pseudouridine synthase RsuA/RluA-like domain-containing protein</fullName>
    </recommendedName>
</protein>
<sequence length="495" mass="50639">MAARRLGRLPLPPWAAHPHRVGMATRPPPPVAADAPARPLPPPAAAAAAAAAASSSLAPSAAAPLPAPPPAGGTLPPGAIRPRRSAADPAAAVLPGRGQYPPPPPPPLTVLHDCGRYLAVDKPPHVRIDGDWPVTVEKMALAHLAAARPAALAAGLARPKLVHQLDFATSGVLLLALDRRAAAAAAAQFASRAARKLYVALVDGRVPPGGGCAGGQWRRWGGGLSHGRPARRRRWGRRQRRRRRSCGGRGWGRGVGGDGGECRPAPPSRQSRPHDRHPAGDGVARHPPRLPRRPRAPHGSAAPAAGALGGGGAPDCRRRDWRGGGGAAAGPAAGGPDGGGGAAATHRRRRRRGRGPPPPPRMMLHAWRLRVDGLPPPLGRLDVTAADPFAGLLSAATPVAGAAARVAAAMDRPVSAAEAAAAGRVNKRNRGRRGTFGGRSSWVAAGGCWQAAADGTFSADGCRGCGRQIAESCGWTAVARVRTAPSKRHPGRHAS</sequence>
<dbReference type="InterPro" id="IPR020103">
    <property type="entry name" value="PsdUridine_synth_cat_dom_sf"/>
</dbReference>
<feature type="compositionally biased region" description="Gly residues" evidence="2">
    <location>
        <begin position="216"/>
        <end position="225"/>
    </location>
</feature>
<feature type="domain" description="Pseudouridine synthase RsuA/RluA-like" evidence="3">
    <location>
        <begin position="117"/>
        <end position="204"/>
    </location>
</feature>
<dbReference type="InterPro" id="IPR006145">
    <property type="entry name" value="PsdUridine_synth_RsuA/RluA"/>
</dbReference>
<proteinExistence type="inferred from homology"/>
<evidence type="ECO:0000256" key="2">
    <source>
        <dbReference type="SAM" id="MobiDB-lite"/>
    </source>
</evidence>
<evidence type="ECO:0000313" key="4">
    <source>
        <dbReference type="EMBL" id="OSX76938.1"/>
    </source>
</evidence>
<accession>A0A1X6P7W3</accession>
<dbReference type="EMBL" id="KV918850">
    <property type="protein sequence ID" value="OSX76938.1"/>
    <property type="molecule type" value="Genomic_DNA"/>
</dbReference>
<keyword evidence="5" id="KW-1185">Reference proteome</keyword>
<dbReference type="OrthoDB" id="428658at2759"/>
<evidence type="ECO:0000313" key="5">
    <source>
        <dbReference type="Proteomes" id="UP000218209"/>
    </source>
</evidence>
<dbReference type="SUPFAM" id="SSF55120">
    <property type="entry name" value="Pseudouridine synthase"/>
    <property type="match status" value="1"/>
</dbReference>
<dbReference type="PANTHER" id="PTHR21600">
    <property type="entry name" value="MITOCHONDRIAL RNA PSEUDOURIDINE SYNTHASE"/>
    <property type="match status" value="1"/>
</dbReference>
<name>A0A1X6P7W3_PORUM</name>
<dbReference type="GO" id="GO:0003723">
    <property type="term" value="F:RNA binding"/>
    <property type="evidence" value="ECO:0007669"/>
    <property type="project" value="InterPro"/>
</dbReference>